<feature type="active site" evidence="5">
    <location>
        <position position="227"/>
    </location>
</feature>
<dbReference type="GO" id="GO:0051287">
    <property type="term" value="F:NAD binding"/>
    <property type="evidence" value="ECO:0007669"/>
    <property type="project" value="InterPro"/>
</dbReference>
<comment type="catalytic activity">
    <reaction evidence="5">
        <text>(R)-glycerate + NADP(+) = 3-hydroxypyruvate + NADPH + H(+)</text>
        <dbReference type="Rhea" id="RHEA:18657"/>
        <dbReference type="ChEBI" id="CHEBI:15378"/>
        <dbReference type="ChEBI" id="CHEBI:16659"/>
        <dbReference type="ChEBI" id="CHEBI:17180"/>
        <dbReference type="ChEBI" id="CHEBI:57783"/>
        <dbReference type="ChEBI" id="CHEBI:58349"/>
        <dbReference type="EC" id="1.1.1.81"/>
    </reaction>
</comment>
<dbReference type="SUPFAM" id="SSF51735">
    <property type="entry name" value="NAD(P)-binding Rossmann-fold domains"/>
    <property type="match status" value="1"/>
</dbReference>
<dbReference type="InterPro" id="IPR023514">
    <property type="entry name" value="GhrA_Enterobacterales"/>
</dbReference>
<comment type="subcellular location">
    <subcellularLocation>
        <location evidence="5">Cytoplasm</location>
    </subcellularLocation>
</comment>
<evidence type="ECO:0000256" key="3">
    <source>
        <dbReference type="ARBA" id="ARBA00023002"/>
    </source>
</evidence>
<dbReference type="GO" id="GO:0008465">
    <property type="term" value="F:hydroxypyruvate reductase (NADH) activity"/>
    <property type="evidence" value="ECO:0007669"/>
    <property type="project" value="RHEA"/>
</dbReference>
<sequence length="312" mass="34938">MEIIFYHPSFDNNDWIRALSQALPQANIRAWTRGDVAQADYALVWHPPVEMLKGRQLKGVFALGAGVDSILSQLHAHPEMLPESIPLFRLEDTGMGLQMQEYAVSQVLHWFRRFDDYQALKQQAKWQPLDEYEREDFTIGILGAGVLGAKVAESLLQWGFPLRSWSRSRKNMPGVTSFAGGEELPDFLDGTRVLINLLPNTPETAGIINTALLNQLADNSYVINLARGVHIVERDLLTALESGKLKGAMLDVFSQEPLPFDNPLWAHPRVAMTPHIAATTRRSEAVAFIAQAIQRIERGETVSGRVDRARGY</sequence>
<name>A0A4R0GYW1_9ENTR</name>
<comment type="catalytic activity">
    <reaction evidence="5">
        <text>glycolate + NADP(+) = glyoxylate + NADPH + H(+)</text>
        <dbReference type="Rhea" id="RHEA:10992"/>
        <dbReference type="ChEBI" id="CHEBI:15378"/>
        <dbReference type="ChEBI" id="CHEBI:29805"/>
        <dbReference type="ChEBI" id="CHEBI:36655"/>
        <dbReference type="ChEBI" id="CHEBI:57783"/>
        <dbReference type="ChEBI" id="CHEBI:58349"/>
        <dbReference type="EC" id="1.1.1.79"/>
    </reaction>
</comment>
<dbReference type="EC" id="1.1.1.79" evidence="5"/>
<dbReference type="OrthoDB" id="9787219at2"/>
<evidence type="ECO:0000256" key="5">
    <source>
        <dbReference type="HAMAP-Rule" id="MF_01666"/>
    </source>
</evidence>
<evidence type="ECO:0000313" key="8">
    <source>
        <dbReference type="Proteomes" id="UP000291793"/>
    </source>
</evidence>
<keyword evidence="3 5" id="KW-0560">Oxidoreductase</keyword>
<dbReference type="RefSeq" id="WP_131411665.1">
    <property type="nucleotide sequence ID" value="NZ_SJOP01000017.1"/>
</dbReference>
<dbReference type="EMBL" id="SJOP01000017">
    <property type="protein sequence ID" value="TCC02044.1"/>
    <property type="molecule type" value="Genomic_DNA"/>
</dbReference>
<evidence type="ECO:0000256" key="4">
    <source>
        <dbReference type="ARBA" id="ARBA00023027"/>
    </source>
</evidence>
<comment type="catalytic activity">
    <reaction evidence="5">
        <text>(R)-glycerate + NAD(+) = 3-hydroxypyruvate + NADH + H(+)</text>
        <dbReference type="Rhea" id="RHEA:17905"/>
        <dbReference type="ChEBI" id="CHEBI:15378"/>
        <dbReference type="ChEBI" id="CHEBI:16659"/>
        <dbReference type="ChEBI" id="CHEBI:17180"/>
        <dbReference type="ChEBI" id="CHEBI:57540"/>
        <dbReference type="ChEBI" id="CHEBI:57945"/>
        <dbReference type="EC" id="1.1.1.81"/>
    </reaction>
</comment>
<dbReference type="GO" id="GO:0120509">
    <property type="term" value="F:hydroxypyruvate reductase (NADPH) activity"/>
    <property type="evidence" value="ECO:0007669"/>
    <property type="project" value="RHEA"/>
</dbReference>
<dbReference type="FunFam" id="3.40.50.720:FF:000110">
    <property type="entry name" value="Glyoxylate/hydroxypyruvate reductase A"/>
    <property type="match status" value="1"/>
</dbReference>
<reference evidence="7 8" key="1">
    <citation type="submission" date="2019-02" db="EMBL/GenBank/DDBJ databases">
        <title>The draft genome of Kosakonia quasisacchari strain WCHKQ120001.</title>
        <authorList>
            <person name="Wang C."/>
            <person name="Feng Y."/>
            <person name="Zong Z."/>
        </authorList>
    </citation>
    <scope>NUCLEOTIDE SEQUENCE [LARGE SCALE GENOMIC DNA]</scope>
    <source>
        <strain evidence="7 8">WCHKQ120001</strain>
    </source>
</reference>
<dbReference type="Pfam" id="PF02826">
    <property type="entry name" value="2-Hacid_dh_C"/>
    <property type="match status" value="1"/>
</dbReference>
<dbReference type="GO" id="GO:0005829">
    <property type="term" value="C:cytosol"/>
    <property type="evidence" value="ECO:0007669"/>
    <property type="project" value="UniProtKB-ARBA"/>
</dbReference>
<dbReference type="InterPro" id="IPR029753">
    <property type="entry name" value="D-isomer_DH_CS"/>
</dbReference>
<comment type="caution">
    <text evidence="7">The sequence shown here is derived from an EMBL/GenBank/DDBJ whole genome shotgun (WGS) entry which is preliminary data.</text>
</comment>
<feature type="domain" description="D-isomer specific 2-hydroxyacid dehydrogenase NAD-binding" evidence="6">
    <location>
        <begin position="105"/>
        <end position="277"/>
    </location>
</feature>
<protein>
    <recommendedName>
        <fullName evidence="5">Glyoxylate/hydroxypyruvate reductase A</fullName>
        <ecNumber evidence="5">1.1.1.79</ecNumber>
        <ecNumber evidence="5">1.1.1.81</ecNumber>
    </recommendedName>
    <alternativeName>
        <fullName evidence="5">2-ketoacid reductase</fullName>
    </alternativeName>
</protein>
<keyword evidence="4 5" id="KW-0520">NAD</keyword>
<dbReference type="NCBIfam" id="NF012013">
    <property type="entry name" value="PRK15469.1"/>
    <property type="match status" value="1"/>
</dbReference>
<evidence type="ECO:0000259" key="6">
    <source>
        <dbReference type="Pfam" id="PF02826"/>
    </source>
</evidence>
<keyword evidence="8" id="KW-1185">Reference proteome</keyword>
<dbReference type="Proteomes" id="UP000291793">
    <property type="component" value="Unassembled WGS sequence"/>
</dbReference>
<feature type="active site" description="Proton donor" evidence="5">
    <location>
        <position position="275"/>
    </location>
</feature>
<dbReference type="EC" id="1.1.1.81" evidence="5"/>
<comment type="function">
    <text evidence="5">Catalyzes the NADPH-dependent reduction of glyoxylate and hydroxypyruvate into glycolate and glycerate, respectively.</text>
</comment>
<dbReference type="PROSITE" id="PS00671">
    <property type="entry name" value="D_2_HYDROXYACID_DH_3"/>
    <property type="match status" value="1"/>
</dbReference>
<keyword evidence="7" id="KW-0670">Pyruvate</keyword>
<accession>A0A4R0GYW1</accession>
<organism evidence="7 8">
    <name type="scientific">Kosakonia quasisacchari</name>
    <dbReference type="NCBI Taxonomy" id="2529380"/>
    <lineage>
        <taxon>Bacteria</taxon>
        <taxon>Pseudomonadati</taxon>
        <taxon>Pseudomonadota</taxon>
        <taxon>Gammaproteobacteria</taxon>
        <taxon>Enterobacterales</taxon>
        <taxon>Enterobacteriaceae</taxon>
        <taxon>Kosakonia</taxon>
    </lineage>
</organism>
<dbReference type="PANTHER" id="PTHR43333">
    <property type="entry name" value="2-HACID_DH_C DOMAIN-CONTAINING PROTEIN"/>
    <property type="match status" value="1"/>
</dbReference>
<dbReference type="Gene3D" id="3.40.50.720">
    <property type="entry name" value="NAD(P)-binding Rossmann-like Domain"/>
    <property type="match status" value="2"/>
</dbReference>
<keyword evidence="1 5" id="KW-0963">Cytoplasm</keyword>
<evidence type="ECO:0000256" key="1">
    <source>
        <dbReference type="ARBA" id="ARBA00022490"/>
    </source>
</evidence>
<dbReference type="HAMAP" id="MF_01666">
    <property type="entry name" value="2_Hacid_dh_C_GhrA"/>
    <property type="match status" value="1"/>
</dbReference>
<evidence type="ECO:0000313" key="7">
    <source>
        <dbReference type="EMBL" id="TCC02044.1"/>
    </source>
</evidence>
<evidence type="ECO:0000256" key="2">
    <source>
        <dbReference type="ARBA" id="ARBA00022857"/>
    </source>
</evidence>
<dbReference type="InterPro" id="IPR006140">
    <property type="entry name" value="D-isomer_DH_NAD-bd"/>
</dbReference>
<dbReference type="PANTHER" id="PTHR43333:SF1">
    <property type="entry name" value="D-ISOMER SPECIFIC 2-HYDROXYACID DEHYDROGENASE NAD-BINDING DOMAIN-CONTAINING PROTEIN"/>
    <property type="match status" value="1"/>
</dbReference>
<comment type="similarity">
    <text evidence="5">Belongs to the D-isomer specific 2-hydroxyacid dehydrogenase family. GhrA subfamily.</text>
</comment>
<keyword evidence="2 5" id="KW-0521">NADP</keyword>
<dbReference type="InterPro" id="IPR036291">
    <property type="entry name" value="NAD(P)-bd_dom_sf"/>
</dbReference>
<proteinExistence type="inferred from homology"/>
<dbReference type="AlphaFoldDB" id="A0A4R0GYW1"/>
<dbReference type="CDD" id="cd12164">
    <property type="entry name" value="GDH_like_2"/>
    <property type="match status" value="1"/>
</dbReference>
<gene>
    <name evidence="5 7" type="primary">ghrA</name>
    <name evidence="7" type="ORF">E0L21_17355</name>
</gene>
<dbReference type="GO" id="GO:0030267">
    <property type="term" value="F:glyoxylate reductase (NADPH) activity"/>
    <property type="evidence" value="ECO:0007669"/>
    <property type="project" value="UniProtKB-UniRule"/>
</dbReference>